<reference evidence="1 2" key="1">
    <citation type="journal article" date="2018" name="Front. Plant Sci.">
        <title>Red Clover (Trifolium pratense) and Zigzag Clover (T. medium) - A Picture of Genomic Similarities and Differences.</title>
        <authorList>
            <person name="Dluhosova J."/>
            <person name="Istvanek J."/>
            <person name="Nedelnik J."/>
            <person name="Repkova J."/>
        </authorList>
    </citation>
    <scope>NUCLEOTIDE SEQUENCE [LARGE SCALE GENOMIC DNA]</scope>
    <source>
        <strain evidence="2">cv. 10/8</strain>
        <tissue evidence="1">Leaf</tissue>
    </source>
</reference>
<proteinExistence type="predicted"/>
<comment type="caution">
    <text evidence="1">The sequence shown here is derived from an EMBL/GenBank/DDBJ whole genome shotgun (WGS) entry which is preliminary data.</text>
</comment>
<evidence type="ECO:0000313" key="1">
    <source>
        <dbReference type="EMBL" id="MCI44535.1"/>
    </source>
</evidence>
<keyword evidence="2" id="KW-1185">Reference proteome</keyword>
<sequence>MGLKEFKGVEIRSNIASLDVTITKAHFAKLLSLEDKGKKISEYTDEEYYRESIKKEMYDD</sequence>
<accession>A0A392S9I3</accession>
<dbReference type="Proteomes" id="UP000265520">
    <property type="component" value="Unassembled WGS sequence"/>
</dbReference>
<dbReference type="EMBL" id="LXQA010331942">
    <property type="protein sequence ID" value="MCI44535.1"/>
    <property type="molecule type" value="Genomic_DNA"/>
</dbReference>
<evidence type="ECO:0000313" key="2">
    <source>
        <dbReference type="Proteomes" id="UP000265520"/>
    </source>
</evidence>
<organism evidence="1 2">
    <name type="scientific">Trifolium medium</name>
    <dbReference type="NCBI Taxonomy" id="97028"/>
    <lineage>
        <taxon>Eukaryota</taxon>
        <taxon>Viridiplantae</taxon>
        <taxon>Streptophyta</taxon>
        <taxon>Embryophyta</taxon>
        <taxon>Tracheophyta</taxon>
        <taxon>Spermatophyta</taxon>
        <taxon>Magnoliopsida</taxon>
        <taxon>eudicotyledons</taxon>
        <taxon>Gunneridae</taxon>
        <taxon>Pentapetalae</taxon>
        <taxon>rosids</taxon>
        <taxon>fabids</taxon>
        <taxon>Fabales</taxon>
        <taxon>Fabaceae</taxon>
        <taxon>Papilionoideae</taxon>
        <taxon>50 kb inversion clade</taxon>
        <taxon>NPAAA clade</taxon>
        <taxon>Hologalegina</taxon>
        <taxon>IRL clade</taxon>
        <taxon>Trifolieae</taxon>
        <taxon>Trifolium</taxon>
    </lineage>
</organism>
<dbReference type="AlphaFoldDB" id="A0A392S9I3"/>
<feature type="non-terminal residue" evidence="1">
    <location>
        <position position="60"/>
    </location>
</feature>
<name>A0A392S9I3_9FABA</name>
<protein>
    <submittedName>
        <fullName evidence="1">Uncharacterized protein</fullName>
    </submittedName>
</protein>